<dbReference type="InterPro" id="IPR016541">
    <property type="entry name" value="UCP008505"/>
</dbReference>
<dbReference type="Proteomes" id="UP000782519">
    <property type="component" value="Unassembled WGS sequence"/>
</dbReference>
<dbReference type="InterPro" id="IPR029060">
    <property type="entry name" value="PIN-like_dom_sf"/>
</dbReference>
<sequence length="155" mass="17390">MAAKIYCIDTSALIAAWYERYKPNRFPKLWQQLDQLIASDRLVSSTLVLRECSKRSEELHGWLKPREAMFIMPDEAVQSQVDHIVNTYTGLVSAGKEKFQADPFVIALAKAQGYTVVTEETGIGSLGKIPGVCNAMKVDCINLMHLIDEEDWVLG</sequence>
<dbReference type="PIRSF" id="PIRSF008505">
    <property type="entry name" value="UCP008505"/>
    <property type="match status" value="1"/>
</dbReference>
<evidence type="ECO:0000313" key="2">
    <source>
        <dbReference type="Proteomes" id="UP000782519"/>
    </source>
</evidence>
<gene>
    <name evidence="1" type="ORF">HZA66_13455</name>
</gene>
<dbReference type="Pfam" id="PF14367">
    <property type="entry name" value="DUF4411"/>
    <property type="match status" value="1"/>
</dbReference>
<dbReference type="EMBL" id="JACRJB010000037">
    <property type="protein sequence ID" value="MBI5130444.1"/>
    <property type="molecule type" value="Genomic_DNA"/>
</dbReference>
<dbReference type="AlphaFoldDB" id="A0A933VV12"/>
<evidence type="ECO:0000313" key="1">
    <source>
        <dbReference type="EMBL" id="MBI5130444.1"/>
    </source>
</evidence>
<protein>
    <submittedName>
        <fullName evidence="1">DUF4411 family protein</fullName>
    </submittedName>
</protein>
<reference evidence="1" key="1">
    <citation type="submission" date="2020-07" db="EMBL/GenBank/DDBJ databases">
        <title>Huge and variable diversity of episymbiotic CPR bacteria and DPANN archaea in groundwater ecosystems.</title>
        <authorList>
            <person name="He C.Y."/>
            <person name="Keren R."/>
            <person name="Whittaker M."/>
            <person name="Farag I.F."/>
            <person name="Doudna J."/>
            <person name="Cate J.H.D."/>
            <person name="Banfield J.F."/>
        </authorList>
    </citation>
    <scope>NUCLEOTIDE SEQUENCE</scope>
    <source>
        <strain evidence="1">NC_groundwater_1818_Pr3_B-0.1um_66_35</strain>
    </source>
</reference>
<comment type="caution">
    <text evidence="1">The sequence shown here is derived from an EMBL/GenBank/DDBJ whole genome shotgun (WGS) entry which is preliminary data.</text>
</comment>
<proteinExistence type="predicted"/>
<dbReference type="SUPFAM" id="SSF88723">
    <property type="entry name" value="PIN domain-like"/>
    <property type="match status" value="1"/>
</dbReference>
<organism evidence="1 2">
    <name type="scientific">Rhodopseudomonas palustris</name>
    <dbReference type="NCBI Taxonomy" id="1076"/>
    <lineage>
        <taxon>Bacteria</taxon>
        <taxon>Pseudomonadati</taxon>
        <taxon>Pseudomonadota</taxon>
        <taxon>Alphaproteobacteria</taxon>
        <taxon>Hyphomicrobiales</taxon>
        <taxon>Nitrobacteraceae</taxon>
        <taxon>Rhodopseudomonas</taxon>
    </lineage>
</organism>
<name>A0A933VV12_RHOPL</name>
<accession>A0A933VV12</accession>